<evidence type="ECO:0000313" key="1">
    <source>
        <dbReference type="EMBL" id="WZW57840.1"/>
    </source>
</evidence>
<evidence type="ECO:0000313" key="2">
    <source>
        <dbReference type="Proteomes" id="UP001484179"/>
    </source>
</evidence>
<organism evidence="1 2">
    <name type="scientific">Burkholderia pyrrocinia</name>
    <name type="common">Pseudomonas pyrrocinia</name>
    <dbReference type="NCBI Taxonomy" id="60550"/>
    <lineage>
        <taxon>Bacteria</taxon>
        <taxon>Pseudomonadati</taxon>
        <taxon>Pseudomonadota</taxon>
        <taxon>Betaproteobacteria</taxon>
        <taxon>Burkholderiales</taxon>
        <taxon>Burkholderiaceae</taxon>
        <taxon>Burkholderia</taxon>
        <taxon>Burkholderia cepacia complex</taxon>
    </lineage>
</organism>
<gene>
    <name evidence="1" type="ORF">WN985_20560</name>
</gene>
<dbReference type="EMBL" id="CP150850">
    <property type="protein sequence ID" value="WZW57840.1"/>
    <property type="molecule type" value="Genomic_DNA"/>
</dbReference>
<dbReference type="RefSeq" id="WP_342311360.1">
    <property type="nucleotide sequence ID" value="NZ_CP150850.1"/>
</dbReference>
<name>A0ABZ3BRH4_BURPY</name>
<proteinExistence type="predicted"/>
<accession>A0ABZ3BRH4</accession>
<dbReference type="Proteomes" id="UP001484179">
    <property type="component" value="Chromosome 2"/>
</dbReference>
<sequence>MRTPGCAQREQNMHPSEHAVCVAINDNNRAWYEMLVPFLLSLRHTGYDGRIAVIGYGLSERKRQILASQSVDVIDASSAYALPVGRFIEAAEYCARNPQIRKLALYDADIWFCAPEFDLFSQIGDDRIHVCPDPLFCTFVVTPLIGERRDHHWRLVVDEVNARHGNALQAGLVAGTADAWARYANHLRDCIARIGTDFQECFGIDTTFLHLWSAQGETALLDPVQNFVSKYGIHESFDASDGSTTLRYQGEPIRALHMTGDIRFFDRWRYYANHVDAALRDGMPFALSDGTPAQSDAVAARIAATEYVRSAGLTVSAAAIEGSAGAYLQAIDEPGGTMLVGSGNHEIVFIATRDIARLNIYITHPSGSPSPLRCDVLIDGQAQRKGTELMAHFWYQVAAGTVITLRSTSLGGQQCNAIWRLREAPDMQQ</sequence>
<protein>
    <submittedName>
        <fullName evidence="1">Uncharacterized protein</fullName>
    </submittedName>
</protein>
<reference evidence="1 2" key="1">
    <citation type="submission" date="2024-04" db="EMBL/GenBank/DDBJ databases">
        <title>Biological Control Activity of Plant Growth Promoting Rhizobacteria Burkholderia pyrrocinia BX1 against Tobacco black shank Introduction Tobacco black shank (TBS) caused by the oomycete Phytophthora. nicotianae (P. nicotianae) has become a destructive soil.</title>
        <authorList>
            <person name="Liu X."/>
            <person name="Shu C."/>
        </authorList>
    </citation>
    <scope>NUCLEOTIDE SEQUENCE [LARGE SCALE GENOMIC DNA]</scope>
    <source>
        <strain evidence="1 2">BX1</strain>
    </source>
</reference>
<keyword evidence="2" id="KW-1185">Reference proteome</keyword>